<dbReference type="Proteomes" id="UP000029452">
    <property type="component" value="Unassembled WGS sequence"/>
</dbReference>
<feature type="transmembrane region" description="Helical" evidence="1">
    <location>
        <begin position="20"/>
        <end position="37"/>
    </location>
</feature>
<keyword evidence="1" id="KW-0812">Transmembrane</keyword>
<feature type="transmembrane region" description="Helical" evidence="1">
    <location>
        <begin position="129"/>
        <end position="151"/>
    </location>
</feature>
<proteinExistence type="predicted"/>
<gene>
    <name evidence="2" type="ORF">LptCag_2550</name>
</gene>
<feature type="transmembrane region" description="Helical" evidence="1">
    <location>
        <begin position="58"/>
        <end position="78"/>
    </location>
</feature>
<evidence type="ECO:0000256" key="1">
    <source>
        <dbReference type="SAM" id="Phobius"/>
    </source>
</evidence>
<evidence type="ECO:0008006" key="4">
    <source>
        <dbReference type="Google" id="ProtNLM"/>
    </source>
</evidence>
<name>A0A094YPF4_9BACT</name>
<dbReference type="EMBL" id="JPGK01000001">
    <property type="protein sequence ID" value="KGA95116.1"/>
    <property type="molecule type" value="Genomic_DNA"/>
</dbReference>
<accession>A0A094YPF4</accession>
<keyword evidence="1" id="KW-0472">Membrane</keyword>
<feature type="transmembrane region" description="Helical" evidence="1">
    <location>
        <begin position="90"/>
        <end position="108"/>
    </location>
</feature>
<evidence type="ECO:0000313" key="2">
    <source>
        <dbReference type="EMBL" id="KGA95116.1"/>
    </source>
</evidence>
<evidence type="ECO:0000313" key="3">
    <source>
        <dbReference type="Proteomes" id="UP000029452"/>
    </source>
</evidence>
<keyword evidence="1" id="KW-1133">Transmembrane helix</keyword>
<sequence length="154" mass="16887">MFYLSDRPGFVTPAHLHPIVVHLALGFALLWLVRGLMQGVIPENDPVGTDSRPGVEGGIREVIFFFGVVAIGTGWVALAWDRPRTFPGTFFWPGALHECLGLLAVGGLSWRFFGFPEKARSAFLTRLNLALLFLYLALGATGEWLVFGWGATGR</sequence>
<protein>
    <recommendedName>
        <fullName evidence="4">DUF2231 domain-containing protein</fullName>
    </recommendedName>
</protein>
<comment type="caution">
    <text evidence="2">The sequence shown here is derived from an EMBL/GenBank/DDBJ whole genome shotgun (WGS) entry which is preliminary data.</text>
</comment>
<reference evidence="2 3" key="1">
    <citation type="submission" date="2014-06" db="EMBL/GenBank/DDBJ databases">
        <title>Draft genome sequence of iron oxidizing acidophile Leptospirillum ferriphilum DSM14647.</title>
        <authorList>
            <person name="Cardenas J.P."/>
            <person name="Lazcano M."/>
            <person name="Ossandon F.J."/>
            <person name="Corbett M."/>
            <person name="Holmes D.S."/>
            <person name="Watkin E."/>
        </authorList>
    </citation>
    <scope>NUCLEOTIDE SEQUENCE [LARGE SCALE GENOMIC DNA]</scope>
    <source>
        <strain evidence="2 3">DSM 14647</strain>
    </source>
</reference>
<dbReference type="AlphaFoldDB" id="A0A094YPF4"/>
<organism evidence="2 3">
    <name type="scientific">Leptospirillum ferriphilum</name>
    <dbReference type="NCBI Taxonomy" id="178606"/>
    <lineage>
        <taxon>Bacteria</taxon>
        <taxon>Pseudomonadati</taxon>
        <taxon>Nitrospirota</taxon>
        <taxon>Nitrospiria</taxon>
        <taxon>Nitrospirales</taxon>
        <taxon>Nitrospiraceae</taxon>
        <taxon>Leptospirillum</taxon>
    </lineage>
</organism>
<dbReference type="PATRIC" id="fig|178606.4.peg.334"/>